<dbReference type="GO" id="GO:0050660">
    <property type="term" value="F:flavin adenine dinucleotide binding"/>
    <property type="evidence" value="ECO:0007669"/>
    <property type="project" value="InterPro"/>
</dbReference>
<feature type="domain" description="Acyl-CoA oxidase/dehydrogenase middle" evidence="12">
    <location>
        <begin position="163"/>
        <end position="271"/>
    </location>
</feature>
<keyword evidence="3 10" id="KW-0285">Flavoprotein</keyword>
<dbReference type="GO" id="GO:0016627">
    <property type="term" value="F:oxidoreductase activity, acting on the CH-CH group of donors"/>
    <property type="evidence" value="ECO:0007669"/>
    <property type="project" value="InterPro"/>
</dbReference>
<reference evidence="15 16" key="1">
    <citation type="journal article" date="2016" name="Genome Biol. Evol.">
        <title>Comparative Genomic Analyses of the Moraxella catarrhalis Serosensitive and Seroresistant Lineages Demonstrate Their Independent Evolution.</title>
        <authorList>
            <person name="Earl J.P."/>
            <person name="de Vries S.P."/>
            <person name="Ahmed A."/>
            <person name="Powell E."/>
            <person name="Schultz M.P."/>
            <person name="Hermans P.W."/>
            <person name="Hill D.J."/>
            <person name="Zhou Z."/>
            <person name="Constantinidou C.I."/>
            <person name="Hu F.Z."/>
            <person name="Bootsma H.J."/>
            <person name="Ehrlich G.D."/>
        </authorList>
    </citation>
    <scope>NUCLEOTIDE SEQUENCE [LARGE SCALE GENOMIC DNA]</scope>
    <source>
        <strain evidence="15 16">Z7542</strain>
    </source>
</reference>
<dbReference type="InterPro" id="IPR046373">
    <property type="entry name" value="Acyl-CoA_Oxase/DH_mid-dom_sf"/>
</dbReference>
<evidence type="ECO:0000256" key="8">
    <source>
        <dbReference type="ARBA" id="ARBA00066694"/>
    </source>
</evidence>
<dbReference type="AlphaFoldDB" id="A0A198UP43"/>
<dbReference type="Pfam" id="PF02770">
    <property type="entry name" value="Acyl-CoA_dh_M"/>
    <property type="match status" value="1"/>
</dbReference>
<feature type="domain" description="Acyl-CoA dehydrogenase/oxidase C-terminal" evidence="11">
    <location>
        <begin position="282"/>
        <end position="453"/>
    </location>
</feature>
<dbReference type="Pfam" id="PF02771">
    <property type="entry name" value="Acyl-CoA_dh_N"/>
    <property type="match status" value="1"/>
</dbReference>
<evidence type="ECO:0000256" key="2">
    <source>
        <dbReference type="ARBA" id="ARBA00009347"/>
    </source>
</evidence>
<organism evidence="15 16">
    <name type="scientific">Moraxella catarrhalis</name>
    <name type="common">Branhamella catarrhalis</name>
    <dbReference type="NCBI Taxonomy" id="480"/>
    <lineage>
        <taxon>Bacteria</taxon>
        <taxon>Pseudomonadati</taxon>
        <taxon>Pseudomonadota</taxon>
        <taxon>Gammaproteobacteria</taxon>
        <taxon>Moraxellales</taxon>
        <taxon>Moraxellaceae</taxon>
        <taxon>Moraxella</taxon>
    </lineage>
</organism>
<dbReference type="InterPro" id="IPR037069">
    <property type="entry name" value="AcylCoA_DH/ox_N_sf"/>
</dbReference>
<dbReference type="Proteomes" id="UP000078228">
    <property type="component" value="Unassembled WGS sequence"/>
</dbReference>
<dbReference type="SUPFAM" id="SSF47203">
    <property type="entry name" value="Acyl-CoA dehydrogenase C-terminal domain-like"/>
    <property type="match status" value="1"/>
</dbReference>
<keyword evidence="4 10" id="KW-0274">FAD</keyword>
<evidence type="ECO:0000256" key="5">
    <source>
        <dbReference type="ARBA" id="ARBA00023002"/>
    </source>
</evidence>
<feature type="domain" description="Acyl-CoA dehydrogenase/oxidase N-terminal" evidence="13">
    <location>
        <begin position="40"/>
        <end position="158"/>
    </location>
</feature>
<proteinExistence type="inferred from homology"/>
<evidence type="ECO:0000259" key="12">
    <source>
        <dbReference type="Pfam" id="PF02770"/>
    </source>
</evidence>
<name>A0A198UP43_MORCA</name>
<comment type="caution">
    <text evidence="15">The sequence shown here is derived from an EMBL/GenBank/DDBJ whole genome shotgun (WGS) entry which is preliminary data.</text>
</comment>
<comment type="cofactor">
    <cofactor evidence="1 10">
        <name>FAD</name>
        <dbReference type="ChEBI" id="CHEBI:57692"/>
    </cofactor>
</comment>
<evidence type="ECO:0000259" key="13">
    <source>
        <dbReference type="Pfam" id="PF02771"/>
    </source>
</evidence>
<evidence type="ECO:0000256" key="3">
    <source>
        <dbReference type="ARBA" id="ARBA00022630"/>
    </source>
</evidence>
<evidence type="ECO:0000256" key="4">
    <source>
        <dbReference type="ARBA" id="ARBA00022827"/>
    </source>
</evidence>
<dbReference type="RefSeq" id="WP_064611326.1">
    <property type="nucleotide sequence ID" value="NZ_LXHB01000092.1"/>
</dbReference>
<evidence type="ECO:0000256" key="7">
    <source>
        <dbReference type="ARBA" id="ARBA00058683"/>
    </source>
</evidence>
<evidence type="ECO:0000259" key="11">
    <source>
        <dbReference type="Pfam" id="PF00441"/>
    </source>
</evidence>
<comment type="similarity">
    <text evidence="2 10">Belongs to the acyl-CoA dehydrogenase family.</text>
</comment>
<dbReference type="InterPro" id="IPR013786">
    <property type="entry name" value="AcylCoA_DH/ox_N"/>
</dbReference>
<evidence type="ECO:0000256" key="9">
    <source>
        <dbReference type="ARBA" id="ARBA00069043"/>
    </source>
</evidence>
<keyword evidence="5 10" id="KW-0560">Oxidoreductase</keyword>
<comment type="catalytic activity">
    <reaction evidence="6">
        <text>3-(methylsulfanyl)propanoyl-CoA + oxidized [electron-transfer flavoprotein] + H(+) = 3-(methylsulfanyl)acryloyl-CoA + reduced [electron-transfer flavoprotein]</text>
        <dbReference type="Rhea" id="RHEA:52612"/>
        <dbReference type="Rhea" id="RHEA-COMP:10685"/>
        <dbReference type="Rhea" id="RHEA-COMP:10686"/>
        <dbReference type="ChEBI" id="CHEBI:15378"/>
        <dbReference type="ChEBI" id="CHEBI:57692"/>
        <dbReference type="ChEBI" id="CHEBI:58307"/>
        <dbReference type="ChEBI" id="CHEBI:82815"/>
        <dbReference type="ChEBI" id="CHEBI:84994"/>
        <dbReference type="EC" id="1.3.99.41"/>
    </reaction>
    <physiologicalReaction direction="left-to-right" evidence="6">
        <dbReference type="Rhea" id="RHEA:52613"/>
    </physiologicalReaction>
</comment>
<dbReference type="InterPro" id="IPR036250">
    <property type="entry name" value="AcylCo_DH-like_C"/>
</dbReference>
<dbReference type="OrthoDB" id="9764895at2"/>
<accession>A0A198UP43</accession>
<dbReference type="Gene3D" id="1.20.140.10">
    <property type="entry name" value="Butyryl-CoA Dehydrogenase, subunit A, domain 3"/>
    <property type="match status" value="1"/>
</dbReference>
<gene>
    <name evidence="15" type="ORF">AO384_0748</name>
</gene>
<dbReference type="EC" id="1.3.99.41" evidence="8"/>
<dbReference type="InterPro" id="IPR006091">
    <property type="entry name" value="Acyl-CoA_Oxase/DH_mid-dom"/>
</dbReference>
<dbReference type="PATRIC" id="fig|480.237.peg.1465"/>
<dbReference type="InterPro" id="IPR025878">
    <property type="entry name" value="Acyl-CoA_dh-like_C_dom"/>
</dbReference>
<evidence type="ECO:0000256" key="6">
    <source>
        <dbReference type="ARBA" id="ARBA00051388"/>
    </source>
</evidence>
<dbReference type="Pfam" id="PF12806">
    <property type="entry name" value="Acyl-CoA_dh_C"/>
    <property type="match status" value="1"/>
</dbReference>
<evidence type="ECO:0000256" key="10">
    <source>
        <dbReference type="RuleBase" id="RU362125"/>
    </source>
</evidence>
<dbReference type="SUPFAM" id="SSF56645">
    <property type="entry name" value="Acyl-CoA dehydrogenase NM domain-like"/>
    <property type="match status" value="1"/>
</dbReference>
<keyword evidence="16" id="KW-1185">Reference proteome</keyword>
<feature type="domain" description="Acetyl-CoA dehydrogenase-like C-terminal" evidence="14">
    <location>
        <begin position="475"/>
        <end position="598"/>
    </location>
</feature>
<dbReference type="InterPro" id="IPR009075">
    <property type="entry name" value="AcylCo_DH/oxidase_C"/>
</dbReference>
<dbReference type="PANTHER" id="PTHR42803:SF1">
    <property type="entry name" value="BROAD-SPECIFICITY LINEAR ACYL-COA DEHYDROGENASE FADE5"/>
    <property type="match status" value="1"/>
</dbReference>
<dbReference type="InterPro" id="IPR009100">
    <property type="entry name" value="AcylCoA_DH/oxidase_NM_dom_sf"/>
</dbReference>
<evidence type="ECO:0000259" key="14">
    <source>
        <dbReference type="Pfam" id="PF12806"/>
    </source>
</evidence>
<comment type="function">
    <text evidence="7">Involved in the assimilation of dimethylsulphoniopropionate (DMSP), an important compound in the fixation of carbon in marine phytoplankton, by mediating the conversion of 3-(methylthio)propanoyl-CoA (MMPA-CoA) to 3-(methylthio)acryloyl-CoA (MTA-CoA).</text>
</comment>
<protein>
    <recommendedName>
        <fullName evidence="9">3-methylmercaptopropionyl-CoA dehydrogenase</fullName>
        <ecNumber evidence="8">1.3.99.41</ecNumber>
    </recommendedName>
</protein>
<evidence type="ECO:0000313" key="15">
    <source>
        <dbReference type="EMBL" id="OAU97012.1"/>
    </source>
</evidence>
<dbReference type="Pfam" id="PF00441">
    <property type="entry name" value="Acyl-CoA_dh_1"/>
    <property type="match status" value="1"/>
</dbReference>
<dbReference type="Gene3D" id="1.10.540.10">
    <property type="entry name" value="Acyl-CoA dehydrogenase/oxidase, N-terminal domain"/>
    <property type="match status" value="1"/>
</dbReference>
<dbReference type="InterPro" id="IPR052166">
    <property type="entry name" value="Diverse_Acyl-CoA_DH"/>
</dbReference>
<dbReference type="FunFam" id="2.40.110.10:FF:000031">
    <property type="entry name" value="Acyl-CoA dehydrogenase, putative"/>
    <property type="match status" value="1"/>
</dbReference>
<evidence type="ECO:0000256" key="1">
    <source>
        <dbReference type="ARBA" id="ARBA00001974"/>
    </source>
</evidence>
<dbReference type="EMBL" id="LXHC01000010">
    <property type="protein sequence ID" value="OAU97012.1"/>
    <property type="molecule type" value="Genomic_DNA"/>
</dbReference>
<evidence type="ECO:0000313" key="16">
    <source>
        <dbReference type="Proteomes" id="UP000078228"/>
    </source>
</evidence>
<sequence length="606" mass="66946">MLTYKAPLRDIKFLMNEMLDYRAHYKTLDNGAAADPESVDKILEAFADFAENVLSPLYQPADAEGCTFKDGEVTTPTGFKEAYQQFVEGGWQGISYPEEFGGMNLPMSLNLIKSEMMGTANWPWAMYPGLTTGSVNTILQYGDAEQKSTYLPKLISGEWSGTMCLTEAQCGTDLNQMKTRAVPNADGSYAITGSKIFISAGEHDLTENIVHIVLARLPDAPAGTKGISLFIVPKFLPNADGEADKRNAVVCGSIEHKMGITSSATCVINFDGATGFLIGEANKGLKAMFTYMNTARIGTGIQGLAHIELSFQNSLPYAKERRSMRALSGVKEPNQPADAIIHHADVRRMLLTQKAFAEGARSMIYHTARYADKLAEAVAKGDETAIKKWDDKMGFFTPILKGFLTELGIEAAKHGQQIYGGHGYIKESGMELIARDARIATLYEGTTGVQALDLLGRKVLLHGGGKAIRDYTASIMKWCGEYALDKDMRKYVWVLTKLCAEWNMLTARLLLTARKDRDIVSAASDDFLMYSGYVMMAYHWARMAAVSFDKIKNGGEQPKEFYIAKTQTAEFYFEKLLPRSSAHAESMTVPSETMMQMDIDHFAFLD</sequence>
<dbReference type="eggNOG" id="COG1960">
    <property type="taxonomic scope" value="Bacteria"/>
</dbReference>
<dbReference type="PANTHER" id="PTHR42803">
    <property type="entry name" value="ACYL-COA DEHYDROGENASE"/>
    <property type="match status" value="1"/>
</dbReference>
<dbReference type="Gene3D" id="2.40.110.10">
    <property type="entry name" value="Butyryl-CoA Dehydrogenase, subunit A, domain 2"/>
    <property type="match status" value="1"/>
</dbReference>